<reference evidence="6 7" key="1">
    <citation type="submission" date="2016-10" db="EMBL/GenBank/DDBJ databases">
        <authorList>
            <person name="de Groot N.N."/>
        </authorList>
    </citation>
    <scope>NUCLEOTIDE SEQUENCE [LARGE SCALE GENOMIC DNA]</scope>
    <source>
        <strain evidence="6 7">Vu-144</strain>
    </source>
</reference>
<dbReference type="SUPFAM" id="SSF74942">
    <property type="entry name" value="YhbC-like, C-terminal domain"/>
    <property type="match status" value="1"/>
</dbReference>
<accession>A0A1H3XVE2</accession>
<evidence type="ECO:0000259" key="4">
    <source>
        <dbReference type="Pfam" id="PF02576"/>
    </source>
</evidence>
<dbReference type="GO" id="GO:0000028">
    <property type="term" value="P:ribosomal small subunit assembly"/>
    <property type="evidence" value="ECO:0007669"/>
    <property type="project" value="TreeGrafter"/>
</dbReference>
<dbReference type="Gene3D" id="3.30.300.70">
    <property type="entry name" value="RimP-like superfamily, N-terminal"/>
    <property type="match status" value="1"/>
</dbReference>
<evidence type="ECO:0000256" key="2">
    <source>
        <dbReference type="ARBA" id="ARBA00022517"/>
    </source>
</evidence>
<name>A0A1H3XVE2_9BACT</name>
<proteinExistence type="inferred from homology"/>
<dbReference type="EMBL" id="FNQY01000006">
    <property type="protein sequence ID" value="SEA03419.1"/>
    <property type="molecule type" value="Genomic_DNA"/>
</dbReference>
<dbReference type="PANTHER" id="PTHR33867">
    <property type="entry name" value="RIBOSOME MATURATION FACTOR RIMP"/>
    <property type="match status" value="1"/>
</dbReference>
<dbReference type="HAMAP" id="MF_01077">
    <property type="entry name" value="RimP"/>
    <property type="match status" value="1"/>
</dbReference>
<dbReference type="InterPro" id="IPR028998">
    <property type="entry name" value="RimP_C"/>
</dbReference>
<dbReference type="Proteomes" id="UP000199041">
    <property type="component" value="Unassembled WGS sequence"/>
</dbReference>
<keyword evidence="7" id="KW-1185">Reference proteome</keyword>
<dbReference type="InterPro" id="IPR003728">
    <property type="entry name" value="Ribosome_maturation_RimP"/>
</dbReference>
<evidence type="ECO:0000313" key="6">
    <source>
        <dbReference type="EMBL" id="SEA03419.1"/>
    </source>
</evidence>
<dbReference type="Pfam" id="PF17384">
    <property type="entry name" value="DUF150_C"/>
    <property type="match status" value="1"/>
</dbReference>
<sequence length="156" mass="17703">MSEGLIFDQVEAFLDEILAAETTYFKVRFKVKPTNNYKIYIDGDQGITIDQCIKFNRALYKKIEEAGLYPEGDFSLEVSSPGVDEPLADIRQYKKNIGRKVEVTLLDERKLEGILKEVGEDSFSIEETKGKGKKAVTEVIALPFKDIKTTIVQIQF</sequence>
<dbReference type="SUPFAM" id="SSF75420">
    <property type="entry name" value="YhbC-like, N-terminal domain"/>
    <property type="match status" value="1"/>
</dbReference>
<dbReference type="InterPro" id="IPR036847">
    <property type="entry name" value="RimP_C_sf"/>
</dbReference>
<dbReference type="RefSeq" id="WP_091395811.1">
    <property type="nucleotide sequence ID" value="NZ_FNQY01000006.1"/>
</dbReference>
<dbReference type="GO" id="GO:0005829">
    <property type="term" value="C:cytosol"/>
    <property type="evidence" value="ECO:0007669"/>
    <property type="project" value="TreeGrafter"/>
</dbReference>
<dbReference type="STRING" id="551991.SAMN05192529_106156"/>
<dbReference type="CDD" id="cd01734">
    <property type="entry name" value="YlxS_C"/>
    <property type="match status" value="1"/>
</dbReference>
<dbReference type="InterPro" id="IPR028989">
    <property type="entry name" value="RimP_N"/>
</dbReference>
<dbReference type="OrthoDB" id="9789702at2"/>
<evidence type="ECO:0000259" key="5">
    <source>
        <dbReference type="Pfam" id="PF17384"/>
    </source>
</evidence>
<keyword evidence="2 3" id="KW-0690">Ribosome biogenesis</keyword>
<organism evidence="6 7">
    <name type="scientific">Arachidicoccus rhizosphaerae</name>
    <dbReference type="NCBI Taxonomy" id="551991"/>
    <lineage>
        <taxon>Bacteria</taxon>
        <taxon>Pseudomonadati</taxon>
        <taxon>Bacteroidota</taxon>
        <taxon>Chitinophagia</taxon>
        <taxon>Chitinophagales</taxon>
        <taxon>Chitinophagaceae</taxon>
        <taxon>Arachidicoccus</taxon>
    </lineage>
</organism>
<dbReference type="PANTHER" id="PTHR33867:SF1">
    <property type="entry name" value="RIBOSOME MATURATION FACTOR RIMP"/>
    <property type="match status" value="1"/>
</dbReference>
<keyword evidence="1 3" id="KW-0963">Cytoplasm</keyword>
<dbReference type="AlphaFoldDB" id="A0A1H3XVE2"/>
<comment type="function">
    <text evidence="3">Required for maturation of 30S ribosomal subunits.</text>
</comment>
<gene>
    <name evidence="3" type="primary">rimP</name>
    <name evidence="6" type="ORF">SAMN05192529_106156</name>
</gene>
<evidence type="ECO:0000256" key="1">
    <source>
        <dbReference type="ARBA" id="ARBA00022490"/>
    </source>
</evidence>
<dbReference type="Pfam" id="PF02576">
    <property type="entry name" value="RimP_N"/>
    <property type="match status" value="1"/>
</dbReference>
<feature type="domain" description="Ribosome maturation factor RimP N-terminal" evidence="4">
    <location>
        <begin position="26"/>
        <end position="84"/>
    </location>
</feature>
<dbReference type="GO" id="GO:0006412">
    <property type="term" value="P:translation"/>
    <property type="evidence" value="ECO:0007669"/>
    <property type="project" value="TreeGrafter"/>
</dbReference>
<comment type="similarity">
    <text evidence="3">Belongs to the RimP family.</text>
</comment>
<dbReference type="InterPro" id="IPR035956">
    <property type="entry name" value="RimP_N_sf"/>
</dbReference>
<feature type="domain" description="Ribosome maturation factor RimP C-terminal" evidence="5">
    <location>
        <begin position="90"/>
        <end position="156"/>
    </location>
</feature>
<evidence type="ECO:0000313" key="7">
    <source>
        <dbReference type="Proteomes" id="UP000199041"/>
    </source>
</evidence>
<protein>
    <recommendedName>
        <fullName evidence="3">Ribosome maturation factor RimP</fullName>
    </recommendedName>
</protein>
<evidence type="ECO:0000256" key="3">
    <source>
        <dbReference type="HAMAP-Rule" id="MF_01077"/>
    </source>
</evidence>
<comment type="subcellular location">
    <subcellularLocation>
        <location evidence="3">Cytoplasm</location>
    </subcellularLocation>
</comment>